<keyword evidence="3" id="KW-1185">Reference proteome</keyword>
<feature type="compositionally biased region" description="Polar residues" evidence="1">
    <location>
        <begin position="128"/>
        <end position="138"/>
    </location>
</feature>
<organism evidence="2 3">
    <name type="scientific">Dimargaris cristalligena</name>
    <dbReference type="NCBI Taxonomy" id="215637"/>
    <lineage>
        <taxon>Eukaryota</taxon>
        <taxon>Fungi</taxon>
        <taxon>Fungi incertae sedis</taxon>
        <taxon>Zoopagomycota</taxon>
        <taxon>Kickxellomycotina</taxon>
        <taxon>Dimargaritomycetes</taxon>
        <taxon>Dimargaritales</taxon>
        <taxon>Dimargaritaceae</taxon>
        <taxon>Dimargaris</taxon>
    </lineage>
</organism>
<dbReference type="Proteomes" id="UP000268162">
    <property type="component" value="Unassembled WGS sequence"/>
</dbReference>
<proteinExistence type="predicted"/>
<feature type="compositionally biased region" description="Basic and acidic residues" evidence="1">
    <location>
        <begin position="139"/>
        <end position="148"/>
    </location>
</feature>
<reference evidence="3" key="1">
    <citation type="journal article" date="2018" name="Nat. Microbiol.">
        <title>Leveraging single-cell genomics to expand the fungal tree of life.</title>
        <authorList>
            <person name="Ahrendt S.R."/>
            <person name="Quandt C.A."/>
            <person name="Ciobanu D."/>
            <person name="Clum A."/>
            <person name="Salamov A."/>
            <person name="Andreopoulos B."/>
            <person name="Cheng J.F."/>
            <person name="Woyke T."/>
            <person name="Pelin A."/>
            <person name="Henrissat B."/>
            <person name="Reynolds N.K."/>
            <person name="Benny G.L."/>
            <person name="Smith M.E."/>
            <person name="James T.Y."/>
            <person name="Grigoriev I.V."/>
        </authorList>
    </citation>
    <scope>NUCLEOTIDE SEQUENCE [LARGE SCALE GENOMIC DNA]</scope>
    <source>
        <strain evidence="3">RSA 468</strain>
    </source>
</reference>
<accession>A0A4P9ZNN4</accession>
<evidence type="ECO:0000313" key="3">
    <source>
        <dbReference type="Proteomes" id="UP000268162"/>
    </source>
</evidence>
<feature type="region of interest" description="Disordered" evidence="1">
    <location>
        <begin position="198"/>
        <end position="219"/>
    </location>
</feature>
<dbReference type="AlphaFoldDB" id="A0A4P9ZNN4"/>
<evidence type="ECO:0000256" key="1">
    <source>
        <dbReference type="SAM" id="MobiDB-lite"/>
    </source>
</evidence>
<dbReference type="EMBL" id="ML003302">
    <property type="protein sequence ID" value="RKP34221.1"/>
    <property type="molecule type" value="Genomic_DNA"/>
</dbReference>
<gene>
    <name evidence="2" type="ORF">BJ085DRAFT_39902</name>
</gene>
<sequence length="237" mass="26449">MGFPKIQVDSREDILFLKDELAKAARGFLSTNQAFLAFQEECTDQEKDGGSQRLGRAQQVVDVLTVQWVDRLFQMAGYGIQVNGLEFEEAMLPDLEMEPYDEALHLETQNLQARVEDLTLKKAPPQIGQPNADTSPLKSTEETRTESYLPDRCHTEYSKAVDNIVEIKKALPATLAKLDRIQTALHDEQEIRTNDLVPNYTGTATKSEAGTIGTDDQSQQQALLERLTRPLGAPTSI</sequence>
<protein>
    <submittedName>
        <fullName evidence="2">Uncharacterized protein</fullName>
    </submittedName>
</protein>
<evidence type="ECO:0000313" key="2">
    <source>
        <dbReference type="EMBL" id="RKP34221.1"/>
    </source>
</evidence>
<feature type="compositionally biased region" description="Polar residues" evidence="1">
    <location>
        <begin position="200"/>
        <end position="219"/>
    </location>
</feature>
<feature type="region of interest" description="Disordered" evidence="1">
    <location>
        <begin position="123"/>
        <end position="148"/>
    </location>
</feature>
<name>A0A4P9ZNN4_9FUNG</name>